<comment type="caution">
    <text evidence="2">The sequence shown here is derived from an EMBL/GenBank/DDBJ whole genome shotgun (WGS) entry which is preliminary data.</text>
</comment>
<sequence length="260" mass="30938">MRMVVMVAAHKPYWMPEDAAYWPVLVGAAGKEAPPGWRRDDAGENISARNATFCELTGHYWLWKNVEADVYGLCHYRRYFASGLPVGDKRRRIMPAERLGRLMSGCAVLLPRKRHYWIETNYSQYAHAHHAEDLRAARRVIEQRHPAYLPAWERVMRRRSGHRFNMFLMRREAFLAYSAWLFDILFELERRLDLSGYSANDRRVFGFVGERLLDVWLEHERPACRECRVINLEPQHWGKKIFRFLQRKFRGRGDGSKERR</sequence>
<accession>A0A9D1N2U2</accession>
<dbReference type="Pfam" id="PF14393">
    <property type="entry name" value="DUF4422"/>
    <property type="match status" value="1"/>
</dbReference>
<evidence type="ECO:0000313" key="2">
    <source>
        <dbReference type="EMBL" id="HIU94198.1"/>
    </source>
</evidence>
<dbReference type="Proteomes" id="UP000824128">
    <property type="component" value="Unassembled WGS sequence"/>
</dbReference>
<dbReference type="EMBL" id="DVNZ01000110">
    <property type="protein sequence ID" value="HIU94198.1"/>
    <property type="molecule type" value="Genomic_DNA"/>
</dbReference>
<reference evidence="2" key="1">
    <citation type="submission" date="2020-10" db="EMBL/GenBank/DDBJ databases">
        <authorList>
            <person name="Gilroy R."/>
        </authorList>
    </citation>
    <scope>NUCLEOTIDE SEQUENCE</scope>
    <source>
        <strain evidence="2">ChiGjej2B2-16831</strain>
    </source>
</reference>
<organism evidence="2 3">
    <name type="scientific">Candidatus Aphodomorpha intestinavium</name>
    <dbReference type="NCBI Taxonomy" id="2840672"/>
    <lineage>
        <taxon>Bacteria</taxon>
        <taxon>Bacillati</taxon>
        <taxon>Bacillota</taxon>
        <taxon>Clostridia</taxon>
        <taxon>Eubacteriales</taxon>
        <taxon>Candidatus Aphodomorpha</taxon>
    </lineage>
</organism>
<dbReference type="AlphaFoldDB" id="A0A9D1N2U2"/>
<dbReference type="InterPro" id="IPR025536">
    <property type="entry name" value="DUF4422"/>
</dbReference>
<reference evidence="2" key="2">
    <citation type="journal article" date="2021" name="PeerJ">
        <title>Extensive microbial diversity within the chicken gut microbiome revealed by metagenomics and culture.</title>
        <authorList>
            <person name="Gilroy R."/>
            <person name="Ravi A."/>
            <person name="Getino M."/>
            <person name="Pursley I."/>
            <person name="Horton D.L."/>
            <person name="Alikhan N.F."/>
            <person name="Baker D."/>
            <person name="Gharbi K."/>
            <person name="Hall N."/>
            <person name="Watson M."/>
            <person name="Adriaenssens E.M."/>
            <person name="Foster-Nyarko E."/>
            <person name="Jarju S."/>
            <person name="Secka A."/>
            <person name="Antonio M."/>
            <person name="Oren A."/>
            <person name="Chaudhuri R.R."/>
            <person name="La Ragione R."/>
            <person name="Hildebrand F."/>
            <person name="Pallen M.J."/>
        </authorList>
    </citation>
    <scope>NUCLEOTIDE SEQUENCE</scope>
    <source>
        <strain evidence="2">ChiGjej2B2-16831</strain>
    </source>
</reference>
<name>A0A9D1N2U2_9FIRM</name>
<evidence type="ECO:0000313" key="3">
    <source>
        <dbReference type="Proteomes" id="UP000824128"/>
    </source>
</evidence>
<evidence type="ECO:0000259" key="1">
    <source>
        <dbReference type="Pfam" id="PF14393"/>
    </source>
</evidence>
<protein>
    <submittedName>
        <fullName evidence="2">DUF4422 domain-containing protein</fullName>
    </submittedName>
</protein>
<gene>
    <name evidence="2" type="ORF">IAD24_03480</name>
</gene>
<proteinExistence type="predicted"/>
<feature type="domain" description="DUF4422" evidence="1">
    <location>
        <begin position="5"/>
        <end position="220"/>
    </location>
</feature>